<evidence type="ECO:0000259" key="6">
    <source>
        <dbReference type="PROSITE" id="PS50045"/>
    </source>
</evidence>
<dbReference type="SMART" id="SM00448">
    <property type="entry name" value="REC"/>
    <property type="match status" value="1"/>
</dbReference>
<dbReference type="Gene3D" id="3.40.50.300">
    <property type="entry name" value="P-loop containing nucleotide triphosphate hydrolases"/>
    <property type="match status" value="1"/>
</dbReference>
<dbReference type="GO" id="GO:0043565">
    <property type="term" value="F:sequence-specific DNA binding"/>
    <property type="evidence" value="ECO:0007669"/>
    <property type="project" value="InterPro"/>
</dbReference>
<dbReference type="PROSITE" id="PS00688">
    <property type="entry name" value="SIGMA54_INTERACT_3"/>
    <property type="match status" value="1"/>
</dbReference>
<keyword evidence="9" id="KW-1185">Reference proteome</keyword>
<dbReference type="InterPro" id="IPR009057">
    <property type="entry name" value="Homeodomain-like_sf"/>
</dbReference>
<dbReference type="CDD" id="cd00009">
    <property type="entry name" value="AAA"/>
    <property type="match status" value="1"/>
</dbReference>
<gene>
    <name evidence="8" type="primary">atoC_3</name>
    <name evidence="8" type="ORF">DSM104440_03223</name>
</gene>
<sequence>MKKASLLVVDDDPLIVESLAYALGEDHDVVHAMDRESAVRELRKGWRPDLALIDLGLPPVAHLPNEGFKLIGDLLAHAPGVRILVLTGQNEESNARRARALGAVELVPKPCDPNYLRTVLARALATPSPDRPDDDGQARRIIGESPPILKLRSQIDLYATSAFPALIEGESGSGKERVAWSLHHLSPRARHPFLALNCAAISPSLVEPTLFGYAKGAFTGAQTARTGYFEDAGDGTLFLDEIGELPVDLQAKLLRVLENGEYQRVGETQTRVSGARIVAATNRDLRAAVREGRFRADLFHRLSVFTLQVPPLRELGEDKLRLLDYYVPLVAIKSGTQPIVLDGGARARWLGYEFPGNVRELRNVLIRLTAKFGGHTVGEAELEAELAPVAPGAASNDDPAAKARAELASGRPFSLDAALKAVEAAYLDAAIEVAQGNMSQAAKLLGVSRSTLYSRLEAAGRAGAKLGSPDPGEGRQP</sequence>
<keyword evidence="2" id="KW-0067">ATP-binding</keyword>
<dbReference type="PROSITE" id="PS50045">
    <property type="entry name" value="SIGMA54_INTERACT_4"/>
    <property type="match status" value="1"/>
</dbReference>
<feature type="modified residue" description="4-aspartylphosphate" evidence="5">
    <location>
        <position position="54"/>
    </location>
</feature>
<proteinExistence type="predicted"/>
<evidence type="ECO:0000256" key="3">
    <source>
        <dbReference type="ARBA" id="ARBA00023015"/>
    </source>
</evidence>
<dbReference type="Gene3D" id="3.40.50.2300">
    <property type="match status" value="1"/>
</dbReference>
<dbReference type="SUPFAM" id="SSF52540">
    <property type="entry name" value="P-loop containing nucleoside triphosphate hydrolases"/>
    <property type="match status" value="1"/>
</dbReference>
<evidence type="ECO:0000313" key="9">
    <source>
        <dbReference type="Proteomes" id="UP000503096"/>
    </source>
</evidence>
<dbReference type="GO" id="GO:0005524">
    <property type="term" value="F:ATP binding"/>
    <property type="evidence" value="ECO:0007669"/>
    <property type="project" value="UniProtKB-KW"/>
</dbReference>
<dbReference type="AlphaFoldDB" id="A0A6M4H9G6"/>
<dbReference type="InterPro" id="IPR058031">
    <property type="entry name" value="AAA_lid_NorR"/>
</dbReference>
<dbReference type="InterPro" id="IPR003593">
    <property type="entry name" value="AAA+_ATPase"/>
</dbReference>
<evidence type="ECO:0000256" key="2">
    <source>
        <dbReference type="ARBA" id="ARBA00022840"/>
    </source>
</evidence>
<dbReference type="Gene3D" id="1.10.10.60">
    <property type="entry name" value="Homeodomain-like"/>
    <property type="match status" value="1"/>
</dbReference>
<dbReference type="SUPFAM" id="SSF46689">
    <property type="entry name" value="Homeodomain-like"/>
    <property type="match status" value="1"/>
</dbReference>
<dbReference type="GO" id="GO:0000160">
    <property type="term" value="P:phosphorelay signal transduction system"/>
    <property type="evidence" value="ECO:0007669"/>
    <property type="project" value="InterPro"/>
</dbReference>
<dbReference type="KEGG" id="upl:DSM104440_03223"/>
<dbReference type="PROSITE" id="PS50110">
    <property type="entry name" value="RESPONSE_REGULATORY"/>
    <property type="match status" value="1"/>
</dbReference>
<keyword evidence="5" id="KW-0597">Phosphoprotein</keyword>
<evidence type="ECO:0000259" key="7">
    <source>
        <dbReference type="PROSITE" id="PS50110"/>
    </source>
</evidence>
<dbReference type="GO" id="GO:0006355">
    <property type="term" value="P:regulation of DNA-templated transcription"/>
    <property type="evidence" value="ECO:0007669"/>
    <property type="project" value="InterPro"/>
</dbReference>
<keyword evidence="4" id="KW-0804">Transcription</keyword>
<dbReference type="Pfam" id="PF02954">
    <property type="entry name" value="HTH_8"/>
    <property type="match status" value="1"/>
</dbReference>
<dbReference type="CDD" id="cd17535">
    <property type="entry name" value="REC_NarL-like"/>
    <property type="match status" value="1"/>
</dbReference>
<dbReference type="Pfam" id="PF00072">
    <property type="entry name" value="Response_reg"/>
    <property type="match status" value="1"/>
</dbReference>
<dbReference type="SMART" id="SM00382">
    <property type="entry name" value="AAA"/>
    <property type="match status" value="1"/>
</dbReference>
<dbReference type="EMBL" id="CP053073">
    <property type="protein sequence ID" value="QJR16389.1"/>
    <property type="molecule type" value="Genomic_DNA"/>
</dbReference>
<dbReference type="InterPro" id="IPR001789">
    <property type="entry name" value="Sig_transdc_resp-reg_receiver"/>
</dbReference>
<feature type="domain" description="Response regulatory" evidence="7">
    <location>
        <begin position="5"/>
        <end position="124"/>
    </location>
</feature>
<dbReference type="InterPro" id="IPR058245">
    <property type="entry name" value="NreC/VraR/RcsB-like_REC"/>
</dbReference>
<dbReference type="FunFam" id="3.40.50.300:FF:000006">
    <property type="entry name" value="DNA-binding transcriptional regulator NtrC"/>
    <property type="match status" value="1"/>
</dbReference>
<dbReference type="PANTHER" id="PTHR32071">
    <property type="entry name" value="TRANSCRIPTIONAL REGULATORY PROTEIN"/>
    <property type="match status" value="1"/>
</dbReference>
<dbReference type="InterPro" id="IPR027417">
    <property type="entry name" value="P-loop_NTPase"/>
</dbReference>
<evidence type="ECO:0000256" key="1">
    <source>
        <dbReference type="ARBA" id="ARBA00022741"/>
    </source>
</evidence>
<dbReference type="SUPFAM" id="SSF52172">
    <property type="entry name" value="CheY-like"/>
    <property type="match status" value="1"/>
</dbReference>
<dbReference type="Proteomes" id="UP000503096">
    <property type="component" value="Chromosome"/>
</dbReference>
<dbReference type="PRINTS" id="PR01590">
    <property type="entry name" value="HTHFIS"/>
</dbReference>
<feature type="domain" description="Sigma-54 factor interaction" evidence="6">
    <location>
        <begin position="141"/>
        <end position="370"/>
    </location>
</feature>
<protein>
    <submittedName>
        <fullName evidence="8">Regulatory protein AtoC</fullName>
    </submittedName>
</protein>
<name>A0A6M4H9G6_9PROT</name>
<dbReference type="Pfam" id="PF00158">
    <property type="entry name" value="Sigma54_activat"/>
    <property type="match status" value="1"/>
</dbReference>
<dbReference type="Gene3D" id="1.10.8.60">
    <property type="match status" value="1"/>
</dbReference>
<dbReference type="InterPro" id="IPR025944">
    <property type="entry name" value="Sigma_54_int_dom_CS"/>
</dbReference>
<keyword evidence="1" id="KW-0547">Nucleotide-binding</keyword>
<dbReference type="InterPro" id="IPR011006">
    <property type="entry name" value="CheY-like_superfamily"/>
</dbReference>
<accession>A0A6M4H9G6</accession>
<reference evidence="8 9" key="1">
    <citation type="submission" date="2020-04" db="EMBL/GenBank/DDBJ databases">
        <title>Usitatibacter rugosus gen. nov., sp. nov. and Usitatibacter palustris sp. nov., novel members of Usitatibacteraceae fam. nov. within the order Nitrosomonadales isolated from soil.</title>
        <authorList>
            <person name="Huber K.J."/>
            <person name="Neumann-Schaal M."/>
            <person name="Geppert A."/>
            <person name="Luckner M."/>
            <person name="Wanner G."/>
            <person name="Overmann J."/>
        </authorList>
    </citation>
    <scope>NUCLEOTIDE SEQUENCE [LARGE SCALE GENOMIC DNA]</scope>
    <source>
        <strain evidence="8 9">Swamp67</strain>
    </source>
</reference>
<dbReference type="Pfam" id="PF25601">
    <property type="entry name" value="AAA_lid_14"/>
    <property type="match status" value="1"/>
</dbReference>
<dbReference type="RefSeq" id="WP_246212040.1">
    <property type="nucleotide sequence ID" value="NZ_CP053073.1"/>
</dbReference>
<dbReference type="InterPro" id="IPR002078">
    <property type="entry name" value="Sigma_54_int"/>
</dbReference>
<dbReference type="InterPro" id="IPR002197">
    <property type="entry name" value="HTH_Fis"/>
</dbReference>
<dbReference type="InParanoid" id="A0A6M4H9G6"/>
<evidence type="ECO:0000256" key="5">
    <source>
        <dbReference type="PROSITE-ProRule" id="PRU00169"/>
    </source>
</evidence>
<keyword evidence="3" id="KW-0805">Transcription regulation</keyword>
<organism evidence="8 9">
    <name type="scientific">Usitatibacter palustris</name>
    <dbReference type="NCBI Taxonomy" id="2732487"/>
    <lineage>
        <taxon>Bacteria</taxon>
        <taxon>Pseudomonadati</taxon>
        <taxon>Pseudomonadota</taxon>
        <taxon>Betaproteobacteria</taxon>
        <taxon>Nitrosomonadales</taxon>
        <taxon>Usitatibacteraceae</taxon>
        <taxon>Usitatibacter</taxon>
    </lineage>
</organism>
<evidence type="ECO:0000256" key="4">
    <source>
        <dbReference type="ARBA" id="ARBA00023163"/>
    </source>
</evidence>
<evidence type="ECO:0000313" key="8">
    <source>
        <dbReference type="EMBL" id="QJR16389.1"/>
    </source>
</evidence>